<dbReference type="OrthoDB" id="1194593at2759"/>
<dbReference type="PANTHER" id="PTHR33223:SF10">
    <property type="entry name" value="AMINOTRANSFERASE-LIKE PLANT MOBILE DOMAIN-CONTAINING PROTEIN"/>
    <property type="match status" value="1"/>
</dbReference>
<feature type="compositionally biased region" description="Basic and acidic residues" evidence="1">
    <location>
        <begin position="97"/>
        <end position="107"/>
    </location>
</feature>
<dbReference type="EnsemblPlants" id="evm.model.08.1301">
    <property type="protein sequence ID" value="cds.evm.model.08.1301"/>
    <property type="gene ID" value="evm.TU.08.1301"/>
</dbReference>
<evidence type="ECO:0000313" key="2">
    <source>
        <dbReference type="EnsemblPlants" id="cds.evm.model.08.1301"/>
    </source>
</evidence>
<organism evidence="2 3">
    <name type="scientific">Cannabis sativa</name>
    <name type="common">Hemp</name>
    <name type="synonym">Marijuana</name>
    <dbReference type="NCBI Taxonomy" id="3483"/>
    <lineage>
        <taxon>Eukaryota</taxon>
        <taxon>Viridiplantae</taxon>
        <taxon>Streptophyta</taxon>
        <taxon>Embryophyta</taxon>
        <taxon>Tracheophyta</taxon>
        <taxon>Spermatophyta</taxon>
        <taxon>Magnoliopsida</taxon>
        <taxon>eudicotyledons</taxon>
        <taxon>Gunneridae</taxon>
        <taxon>Pentapetalae</taxon>
        <taxon>rosids</taxon>
        <taxon>fabids</taxon>
        <taxon>Rosales</taxon>
        <taxon>Cannabaceae</taxon>
        <taxon>Cannabis</taxon>
    </lineage>
</organism>
<dbReference type="GeneID" id="115695291"/>
<reference evidence="2" key="1">
    <citation type="submission" date="2018-11" db="EMBL/GenBank/DDBJ databases">
        <authorList>
            <person name="Grassa J C."/>
        </authorList>
    </citation>
    <scope>NUCLEOTIDE SEQUENCE [LARGE SCALE GENOMIC DNA]</scope>
</reference>
<name>A0A803Q891_CANSA</name>
<dbReference type="OMA" id="IRINDFE"/>
<reference evidence="2" key="2">
    <citation type="submission" date="2021-03" db="UniProtKB">
        <authorList>
            <consortium name="EnsemblPlants"/>
        </authorList>
    </citation>
    <scope>IDENTIFICATION</scope>
</reference>
<dbReference type="PANTHER" id="PTHR33223">
    <property type="entry name" value="CCHC-TYPE DOMAIN-CONTAINING PROTEIN"/>
    <property type="match status" value="1"/>
</dbReference>
<dbReference type="Gramene" id="evm.model.08.1301">
    <property type="protein sequence ID" value="cds.evm.model.08.1301"/>
    <property type="gene ID" value="evm.TU.08.1301"/>
</dbReference>
<dbReference type="Proteomes" id="UP000596661">
    <property type="component" value="Chromosome 8"/>
</dbReference>
<gene>
    <name evidence="2" type="primary">LOC115695291</name>
</gene>
<sequence length="343" mass="39658">MVATKVRNLNDNIQVTALQVGITTDLSTAGGKLWDELQGRLVRNINEFNERAQVFLRKEEVRNEIKLLKIGSRNKPNTAIASTVSTKADNPSSLNTKRKDDSRESSKNKKKQKKNGKYEPIYTVYTELNETRENIFLANEHKIAFCKPKPMRHARHKRDPNIFCQFHKDIGHTTKECWKLKDEIECFIARGYFGQYVKHQGSEQNRAIQPNSLDNERMQPPPVEGEDILVISRGMHLARESSNSQKRYVNEVKNNQSVFAPKPLKRAKTEEPPIVFSEEDTKHVRYAHVDPLVITVQLANKRIKEVLVDNGSLVKILYRNMLKKMGLQKVKTLHGELMLIYWR</sequence>
<protein>
    <recommendedName>
        <fullName evidence="4">Reverse transcriptase domain-containing protein</fullName>
    </recommendedName>
</protein>
<evidence type="ECO:0008006" key="4">
    <source>
        <dbReference type="Google" id="ProtNLM"/>
    </source>
</evidence>
<feature type="region of interest" description="Disordered" evidence="1">
    <location>
        <begin position="78"/>
        <end position="115"/>
    </location>
</feature>
<dbReference type="EMBL" id="UZAU01000706">
    <property type="status" value="NOT_ANNOTATED_CDS"/>
    <property type="molecule type" value="Genomic_DNA"/>
</dbReference>
<dbReference type="KEGG" id="csav:115695291"/>
<accession>A0A803Q891</accession>
<proteinExistence type="predicted"/>
<feature type="compositionally biased region" description="Polar residues" evidence="1">
    <location>
        <begin position="78"/>
        <end position="95"/>
    </location>
</feature>
<keyword evidence="3" id="KW-1185">Reference proteome</keyword>
<evidence type="ECO:0000256" key="1">
    <source>
        <dbReference type="SAM" id="MobiDB-lite"/>
    </source>
</evidence>
<dbReference type="AlphaFoldDB" id="A0A803Q891"/>
<evidence type="ECO:0000313" key="3">
    <source>
        <dbReference type="Proteomes" id="UP000596661"/>
    </source>
</evidence>
<dbReference type="RefSeq" id="XP_030478226.1">
    <property type="nucleotide sequence ID" value="XM_030622366.1"/>
</dbReference>